<dbReference type="InterPro" id="IPR000114">
    <property type="entry name" value="Ribosomal_uL16_bact-type"/>
</dbReference>
<evidence type="ECO:0000256" key="5">
    <source>
        <dbReference type="SAM" id="MobiDB-lite"/>
    </source>
</evidence>
<sequence length="203" mass="21922">MLRNAYRAATRASPAGGNMRTAAGAVTAAPAGVSTVRRPGVVSAQRRPLHASACAQASSKGGAAATRQNAKKNHSWFVTRSLIPSLYSLDGKQAYIEWPLPQLPLRRQMKGRIPISLGGSLKGTRLRFAPYGIAADTGVIYTQFQLDAAKEKAKRVLRGNRQAHIFMRVFANVPRTKKSMGARMGKGKGAIDHFVVRVSKSHM</sequence>
<feature type="non-terminal residue" evidence="6">
    <location>
        <position position="203"/>
    </location>
</feature>
<gene>
    <name evidence="6" type="ORF">BJ554DRAFT_5793</name>
</gene>
<dbReference type="PRINTS" id="PR00060">
    <property type="entry name" value="RIBOSOMALL16"/>
</dbReference>
<reference evidence="6 7" key="1">
    <citation type="journal article" name="Sci. Rep.">
        <title>Genome-scale phylogenetic analyses confirm Olpidium as the closest living zoosporic fungus to the non-flagellated, terrestrial fungi.</title>
        <authorList>
            <person name="Chang Y."/>
            <person name="Rochon D."/>
            <person name="Sekimoto S."/>
            <person name="Wang Y."/>
            <person name="Chovatia M."/>
            <person name="Sandor L."/>
            <person name="Salamov A."/>
            <person name="Grigoriev I.V."/>
            <person name="Stajich J.E."/>
            <person name="Spatafora J.W."/>
        </authorList>
    </citation>
    <scope>NUCLEOTIDE SEQUENCE [LARGE SCALE GENOMIC DNA]</scope>
    <source>
        <strain evidence="6">S191</strain>
    </source>
</reference>
<dbReference type="GO" id="GO:0019843">
    <property type="term" value="F:rRNA binding"/>
    <property type="evidence" value="ECO:0007669"/>
    <property type="project" value="InterPro"/>
</dbReference>
<keyword evidence="2 4" id="KW-0689">Ribosomal protein</keyword>
<dbReference type="SUPFAM" id="SSF54686">
    <property type="entry name" value="Ribosomal protein L16p/L10e"/>
    <property type="match status" value="1"/>
</dbReference>
<dbReference type="InterPro" id="IPR016180">
    <property type="entry name" value="Ribosomal_uL16_dom"/>
</dbReference>
<keyword evidence="3 4" id="KW-0687">Ribonucleoprotein</keyword>
<keyword evidence="7" id="KW-1185">Reference proteome</keyword>
<dbReference type="OrthoDB" id="268521at2759"/>
<dbReference type="GO" id="GO:0003735">
    <property type="term" value="F:structural constituent of ribosome"/>
    <property type="evidence" value="ECO:0007669"/>
    <property type="project" value="InterPro"/>
</dbReference>
<protein>
    <submittedName>
        <fullName evidence="6">Ribosomal protein L10e/L16</fullName>
    </submittedName>
</protein>
<dbReference type="InterPro" id="IPR047873">
    <property type="entry name" value="Ribosomal_uL16"/>
</dbReference>
<organism evidence="6 7">
    <name type="scientific">Olpidium bornovanus</name>
    <dbReference type="NCBI Taxonomy" id="278681"/>
    <lineage>
        <taxon>Eukaryota</taxon>
        <taxon>Fungi</taxon>
        <taxon>Fungi incertae sedis</taxon>
        <taxon>Olpidiomycota</taxon>
        <taxon>Olpidiomycotina</taxon>
        <taxon>Olpidiomycetes</taxon>
        <taxon>Olpidiales</taxon>
        <taxon>Olpidiaceae</taxon>
        <taxon>Olpidium</taxon>
    </lineage>
</organism>
<accession>A0A8H7ZZ01</accession>
<evidence type="ECO:0000313" key="7">
    <source>
        <dbReference type="Proteomes" id="UP000673691"/>
    </source>
</evidence>
<dbReference type="Pfam" id="PF00252">
    <property type="entry name" value="Ribosomal_L16"/>
    <property type="match status" value="1"/>
</dbReference>
<evidence type="ECO:0000256" key="4">
    <source>
        <dbReference type="RuleBase" id="RU004413"/>
    </source>
</evidence>
<dbReference type="Gene3D" id="3.90.1170.10">
    <property type="entry name" value="Ribosomal protein L10e/L16"/>
    <property type="match status" value="1"/>
</dbReference>
<evidence type="ECO:0000256" key="1">
    <source>
        <dbReference type="ARBA" id="ARBA00008931"/>
    </source>
</evidence>
<dbReference type="PANTHER" id="PTHR12220">
    <property type="entry name" value="50S/60S RIBOSOMAL PROTEIN L16"/>
    <property type="match status" value="1"/>
</dbReference>
<name>A0A8H7ZZ01_9FUNG</name>
<evidence type="ECO:0000313" key="6">
    <source>
        <dbReference type="EMBL" id="KAG5461941.1"/>
    </source>
</evidence>
<dbReference type="PROSITE" id="PS00701">
    <property type="entry name" value="RIBOSOMAL_L16_2"/>
    <property type="match status" value="1"/>
</dbReference>
<dbReference type="InterPro" id="IPR020798">
    <property type="entry name" value="Ribosomal_uL16_CS"/>
</dbReference>
<dbReference type="CDD" id="cd01433">
    <property type="entry name" value="Ribosomal_L16_L10e"/>
    <property type="match status" value="1"/>
</dbReference>
<evidence type="ECO:0000256" key="2">
    <source>
        <dbReference type="ARBA" id="ARBA00022980"/>
    </source>
</evidence>
<evidence type="ECO:0000256" key="3">
    <source>
        <dbReference type="ARBA" id="ARBA00023274"/>
    </source>
</evidence>
<comment type="similarity">
    <text evidence="1 4">Belongs to the universal ribosomal protein uL16 family.</text>
</comment>
<dbReference type="AlphaFoldDB" id="A0A8H7ZZ01"/>
<comment type="caution">
    <text evidence="6">The sequence shown here is derived from an EMBL/GenBank/DDBJ whole genome shotgun (WGS) entry which is preliminary data.</text>
</comment>
<dbReference type="PANTHER" id="PTHR12220:SF13">
    <property type="entry name" value="LARGE RIBOSOMAL SUBUNIT PROTEIN UL16M"/>
    <property type="match status" value="1"/>
</dbReference>
<dbReference type="EMBL" id="JAEFCI010002884">
    <property type="protein sequence ID" value="KAG5461941.1"/>
    <property type="molecule type" value="Genomic_DNA"/>
</dbReference>
<proteinExistence type="inferred from homology"/>
<dbReference type="GO" id="GO:0032543">
    <property type="term" value="P:mitochondrial translation"/>
    <property type="evidence" value="ECO:0007669"/>
    <property type="project" value="TreeGrafter"/>
</dbReference>
<feature type="region of interest" description="Disordered" evidence="5">
    <location>
        <begin position="41"/>
        <end position="70"/>
    </location>
</feature>
<dbReference type="InterPro" id="IPR036920">
    <property type="entry name" value="Ribosomal_uL16_sf"/>
</dbReference>
<dbReference type="Proteomes" id="UP000673691">
    <property type="component" value="Unassembled WGS sequence"/>
</dbReference>
<dbReference type="GO" id="GO:0005762">
    <property type="term" value="C:mitochondrial large ribosomal subunit"/>
    <property type="evidence" value="ECO:0007669"/>
    <property type="project" value="TreeGrafter"/>
</dbReference>